<evidence type="ECO:0000313" key="6">
    <source>
        <dbReference type="EMBL" id="GGB39288.1"/>
    </source>
</evidence>
<dbReference type="InterPro" id="IPR058163">
    <property type="entry name" value="LysR-type_TF_proteobact-type"/>
</dbReference>
<keyword evidence="4" id="KW-0804">Transcription</keyword>
<dbReference type="Pfam" id="PF03466">
    <property type="entry name" value="LysR_substrate"/>
    <property type="match status" value="1"/>
</dbReference>
<evidence type="ECO:0000259" key="5">
    <source>
        <dbReference type="PROSITE" id="PS50931"/>
    </source>
</evidence>
<dbReference type="InterPro" id="IPR005119">
    <property type="entry name" value="LysR_subst-bd"/>
</dbReference>
<name>A0A916WWD9_9SPHN</name>
<comment type="similarity">
    <text evidence="1">Belongs to the LysR transcriptional regulatory family.</text>
</comment>
<comment type="caution">
    <text evidence="6">The sequence shown here is derived from an EMBL/GenBank/DDBJ whole genome shotgun (WGS) entry which is preliminary data.</text>
</comment>
<reference evidence="6" key="2">
    <citation type="submission" date="2020-09" db="EMBL/GenBank/DDBJ databases">
        <authorList>
            <person name="Sun Q."/>
            <person name="Zhou Y."/>
        </authorList>
    </citation>
    <scope>NUCLEOTIDE SEQUENCE</scope>
    <source>
        <strain evidence="6">CGMCC 1.15330</strain>
    </source>
</reference>
<keyword evidence="2" id="KW-0805">Transcription regulation</keyword>
<dbReference type="FunFam" id="3.40.190.290:FF:000001">
    <property type="entry name" value="Transcriptional regulator, LysR family"/>
    <property type="match status" value="1"/>
</dbReference>
<evidence type="ECO:0000256" key="4">
    <source>
        <dbReference type="ARBA" id="ARBA00023163"/>
    </source>
</evidence>
<organism evidence="6 7">
    <name type="scientific">Sphingomonas metalli</name>
    <dbReference type="NCBI Taxonomy" id="1779358"/>
    <lineage>
        <taxon>Bacteria</taxon>
        <taxon>Pseudomonadati</taxon>
        <taxon>Pseudomonadota</taxon>
        <taxon>Alphaproteobacteria</taxon>
        <taxon>Sphingomonadales</taxon>
        <taxon>Sphingomonadaceae</taxon>
        <taxon>Sphingomonas</taxon>
    </lineage>
</organism>
<evidence type="ECO:0000256" key="2">
    <source>
        <dbReference type="ARBA" id="ARBA00023015"/>
    </source>
</evidence>
<dbReference type="PANTHER" id="PTHR30537">
    <property type="entry name" value="HTH-TYPE TRANSCRIPTIONAL REGULATOR"/>
    <property type="match status" value="1"/>
</dbReference>
<dbReference type="SUPFAM" id="SSF53850">
    <property type="entry name" value="Periplasmic binding protein-like II"/>
    <property type="match status" value="1"/>
</dbReference>
<dbReference type="PROSITE" id="PS50931">
    <property type="entry name" value="HTH_LYSR"/>
    <property type="match status" value="1"/>
</dbReference>
<dbReference type="InterPro" id="IPR036388">
    <property type="entry name" value="WH-like_DNA-bd_sf"/>
</dbReference>
<dbReference type="Gene3D" id="1.10.10.10">
    <property type="entry name" value="Winged helix-like DNA-binding domain superfamily/Winged helix DNA-binding domain"/>
    <property type="match status" value="1"/>
</dbReference>
<evidence type="ECO:0000313" key="7">
    <source>
        <dbReference type="Proteomes" id="UP000623067"/>
    </source>
</evidence>
<sequence length="312" mass="32797">MNDAGRSGEMAVFAAVADHGSLSAAARALGLTPSAVSRIVVRIEARLGVRLLLRTTRALALTAEGQAYLRAARRILADMAEVEDAIADQASPRGRLRITAALAHGRIAIVPLLGDFTARYPGIVVDLNLSDRSVDVLGGQADVAIRFGQLADSPLTARKLGETGRVVVAAPAYLARKGTPHVPDDLLGHNCLSFNFRRAEPGWPFREDGRDRALAVTGSIEANNGESLAQLARAGVGIARVERFAVEDDLASGALVPLLEAFNPQDHEPIHALFVGGAATPARVRVFVDFLVERLTGRGGVPSGENGAAGED</sequence>
<evidence type="ECO:0000256" key="3">
    <source>
        <dbReference type="ARBA" id="ARBA00023125"/>
    </source>
</evidence>
<keyword evidence="7" id="KW-1185">Reference proteome</keyword>
<dbReference type="AlphaFoldDB" id="A0A916WWD9"/>
<keyword evidence="3" id="KW-0238">DNA-binding</keyword>
<protein>
    <submittedName>
        <fullName evidence="6">Transcriptional regulator</fullName>
    </submittedName>
</protein>
<dbReference type="Gene3D" id="3.40.190.290">
    <property type="match status" value="1"/>
</dbReference>
<feature type="domain" description="HTH lysR-type" evidence="5">
    <location>
        <begin position="10"/>
        <end position="62"/>
    </location>
</feature>
<dbReference type="SUPFAM" id="SSF46785">
    <property type="entry name" value="Winged helix' DNA-binding domain"/>
    <property type="match status" value="1"/>
</dbReference>
<evidence type="ECO:0000256" key="1">
    <source>
        <dbReference type="ARBA" id="ARBA00009437"/>
    </source>
</evidence>
<dbReference type="GO" id="GO:0043565">
    <property type="term" value="F:sequence-specific DNA binding"/>
    <property type="evidence" value="ECO:0007669"/>
    <property type="project" value="TreeGrafter"/>
</dbReference>
<accession>A0A916WWD9</accession>
<dbReference type="GO" id="GO:0006351">
    <property type="term" value="P:DNA-templated transcription"/>
    <property type="evidence" value="ECO:0007669"/>
    <property type="project" value="TreeGrafter"/>
</dbReference>
<dbReference type="InterPro" id="IPR000847">
    <property type="entry name" value="LysR_HTH_N"/>
</dbReference>
<dbReference type="EMBL" id="BMIH01000004">
    <property type="protein sequence ID" value="GGB39288.1"/>
    <property type="molecule type" value="Genomic_DNA"/>
</dbReference>
<dbReference type="FunFam" id="1.10.10.10:FF:000001">
    <property type="entry name" value="LysR family transcriptional regulator"/>
    <property type="match status" value="1"/>
</dbReference>
<dbReference type="PANTHER" id="PTHR30537:SF71">
    <property type="entry name" value="TRANSCRIPTIONAL REGULATORY PROTEIN"/>
    <property type="match status" value="1"/>
</dbReference>
<gene>
    <name evidence="6" type="ORF">GCM10011380_30960</name>
</gene>
<dbReference type="Pfam" id="PF00126">
    <property type="entry name" value="HTH_1"/>
    <property type="match status" value="1"/>
</dbReference>
<proteinExistence type="inferred from homology"/>
<dbReference type="InterPro" id="IPR036390">
    <property type="entry name" value="WH_DNA-bd_sf"/>
</dbReference>
<dbReference type="RefSeq" id="WP_188659774.1">
    <property type="nucleotide sequence ID" value="NZ_BMIH01000004.1"/>
</dbReference>
<reference evidence="6" key="1">
    <citation type="journal article" date="2014" name="Int. J. Syst. Evol. Microbiol.">
        <title>Complete genome sequence of Corynebacterium casei LMG S-19264T (=DSM 44701T), isolated from a smear-ripened cheese.</title>
        <authorList>
            <consortium name="US DOE Joint Genome Institute (JGI-PGF)"/>
            <person name="Walter F."/>
            <person name="Albersmeier A."/>
            <person name="Kalinowski J."/>
            <person name="Ruckert C."/>
        </authorList>
    </citation>
    <scope>NUCLEOTIDE SEQUENCE</scope>
    <source>
        <strain evidence="6">CGMCC 1.15330</strain>
    </source>
</reference>
<dbReference type="GO" id="GO:0003700">
    <property type="term" value="F:DNA-binding transcription factor activity"/>
    <property type="evidence" value="ECO:0007669"/>
    <property type="project" value="InterPro"/>
</dbReference>
<dbReference type="Proteomes" id="UP000623067">
    <property type="component" value="Unassembled WGS sequence"/>
</dbReference>